<evidence type="ECO:0000313" key="2">
    <source>
        <dbReference type="Proteomes" id="UP000178849"/>
    </source>
</evidence>
<protein>
    <submittedName>
        <fullName evidence="1">Uncharacterized protein</fullName>
    </submittedName>
</protein>
<sequence>MNVEEPKIESKDLSQEGKVVCSYCGGIIGEFKGEGTSHGICPNCRLKLERGEIEAPKQTFDFEGMAKVLAQEKIGIIESAMPLEEKLKALLEDQSYDGFIASQLRLTIDHNSTEEHLQDVAKALKMRFGLE</sequence>
<proteinExistence type="predicted"/>
<evidence type="ECO:0000313" key="1">
    <source>
        <dbReference type="EMBL" id="OGY89372.1"/>
    </source>
</evidence>
<dbReference type="Proteomes" id="UP000178849">
    <property type="component" value="Unassembled WGS sequence"/>
</dbReference>
<dbReference type="EMBL" id="MHKL01000020">
    <property type="protein sequence ID" value="OGY89372.1"/>
    <property type="molecule type" value="Genomic_DNA"/>
</dbReference>
<reference evidence="1 2" key="1">
    <citation type="journal article" date="2016" name="Nat. Commun.">
        <title>Thousands of microbial genomes shed light on interconnected biogeochemical processes in an aquifer system.</title>
        <authorList>
            <person name="Anantharaman K."/>
            <person name="Brown C.T."/>
            <person name="Hug L.A."/>
            <person name="Sharon I."/>
            <person name="Castelle C.J."/>
            <person name="Probst A.J."/>
            <person name="Thomas B.C."/>
            <person name="Singh A."/>
            <person name="Wilkins M.J."/>
            <person name="Karaoz U."/>
            <person name="Brodie E.L."/>
            <person name="Williams K.H."/>
            <person name="Hubbard S.S."/>
            <person name="Banfield J.F."/>
        </authorList>
    </citation>
    <scope>NUCLEOTIDE SEQUENCE [LARGE SCALE GENOMIC DNA]</scope>
</reference>
<dbReference type="AlphaFoldDB" id="A0A1G2BJV9"/>
<gene>
    <name evidence="1" type="ORF">A2927_02155</name>
</gene>
<accession>A0A1G2BJV9</accession>
<comment type="caution">
    <text evidence="1">The sequence shown here is derived from an EMBL/GenBank/DDBJ whole genome shotgun (WGS) entry which is preliminary data.</text>
</comment>
<organism evidence="1 2">
    <name type="scientific">Candidatus Komeilibacteria bacterium RIFCSPLOWO2_01_FULL_45_10</name>
    <dbReference type="NCBI Taxonomy" id="1798550"/>
    <lineage>
        <taxon>Bacteria</taxon>
        <taxon>Candidatus Komeiliibacteriota</taxon>
    </lineage>
</organism>
<name>A0A1G2BJV9_9BACT</name>